<dbReference type="InterPro" id="IPR023374">
    <property type="entry name" value="AttH-like_dom_sf"/>
</dbReference>
<dbReference type="SUPFAM" id="SSF56399">
    <property type="entry name" value="ADP-ribosylation"/>
    <property type="match status" value="1"/>
</dbReference>
<dbReference type="AlphaFoldDB" id="A0A6P1W8J4"/>
<dbReference type="Gene3D" id="3.20.170.20">
    <property type="entry name" value="Protein of unknown function DUF952"/>
    <property type="match status" value="1"/>
</dbReference>
<organism evidence="2 3">
    <name type="scientific">Spirosoma endbachense</name>
    <dbReference type="NCBI Taxonomy" id="2666025"/>
    <lineage>
        <taxon>Bacteria</taxon>
        <taxon>Pseudomonadati</taxon>
        <taxon>Bacteroidota</taxon>
        <taxon>Cytophagia</taxon>
        <taxon>Cytophagales</taxon>
        <taxon>Cytophagaceae</taxon>
        <taxon>Spirosoma</taxon>
    </lineage>
</organism>
<evidence type="ECO:0000313" key="3">
    <source>
        <dbReference type="Proteomes" id="UP000464577"/>
    </source>
</evidence>
<dbReference type="Gene3D" id="2.40.370.10">
    <property type="entry name" value="AttH-like domain"/>
    <property type="match status" value="1"/>
</dbReference>
<dbReference type="Pfam" id="PF06108">
    <property type="entry name" value="DUF952"/>
    <property type="match status" value="1"/>
</dbReference>
<dbReference type="SUPFAM" id="SSF159245">
    <property type="entry name" value="AttH-like"/>
    <property type="match status" value="1"/>
</dbReference>
<accession>A0A6P1W8J4</accession>
<dbReference type="KEGG" id="senf:GJR95_35540"/>
<dbReference type="RefSeq" id="WP_162390397.1">
    <property type="nucleotide sequence ID" value="NZ_CP045997.1"/>
</dbReference>
<keyword evidence="1" id="KW-0732">Signal</keyword>
<gene>
    <name evidence="2" type="ORF">GJR95_35540</name>
</gene>
<dbReference type="Proteomes" id="UP000464577">
    <property type="component" value="Chromosome"/>
</dbReference>
<keyword evidence="3" id="KW-1185">Reference proteome</keyword>
<dbReference type="PANTHER" id="PTHR34129:SF1">
    <property type="entry name" value="DUF952 DOMAIN-CONTAINING PROTEIN"/>
    <property type="match status" value="1"/>
</dbReference>
<feature type="signal peptide" evidence="1">
    <location>
        <begin position="1"/>
        <end position="26"/>
    </location>
</feature>
<proteinExistence type="predicted"/>
<dbReference type="InterPro" id="IPR009297">
    <property type="entry name" value="DUF952"/>
</dbReference>
<evidence type="ECO:0000256" key="1">
    <source>
        <dbReference type="SAM" id="SignalP"/>
    </source>
</evidence>
<name>A0A6P1W8J4_9BACT</name>
<sequence length="499" mass="56628">MRKKNRVTWLFLLGLATALSVSKALASETLFYIVKQSDWLTYANKACFAPPSLSRDGFISLLTPEQVMPTAQALFQGQKDLLLLKINLSSADPLLKWDELAGNEASLPRYYGELSRRFVKKVERFQARKDGNFSLPNEPLTKRLMPQLFPRGLISKFLTYQHWQNTDRFHQLQVDNFLRPKVQLQWWYFDFFLQDGSSMVLTFIPQHWWQPADTKEKKAVFTISLKTRQGIVKRFTSIMPQSALKTAADHLEIPGCLLIQHTGSSTDNHYQIRVNFPEVSGVFDIRPTQPPFAAYPTGVMPGVLQTVLSGVHIGAPSFSYVSQIPSSNVSGSISWDDYQAKIEGQAYHEQGRLNDTPERQPASWTWYHFSGSGWNIFGTPGSYIYLQRGDEILRSGFHLVSQQYTLQNRTFSSPDHAKLLTGGEINFRHEKLAFQLKLSGSSSKTLICFPSSDPNQVWGTVEGPATLLISDGSTTKLLDGRMFLETCSWEVYDQKKDTK</sequence>
<evidence type="ECO:0000313" key="2">
    <source>
        <dbReference type="EMBL" id="QHW00007.1"/>
    </source>
</evidence>
<dbReference type="EMBL" id="CP045997">
    <property type="protein sequence ID" value="QHW00007.1"/>
    <property type="molecule type" value="Genomic_DNA"/>
</dbReference>
<feature type="chain" id="PRO_5026785449" evidence="1">
    <location>
        <begin position="27"/>
        <end position="499"/>
    </location>
</feature>
<protein>
    <submittedName>
        <fullName evidence="2">DUF952 domain-containing protein</fullName>
    </submittedName>
</protein>
<dbReference type="PANTHER" id="PTHR34129">
    <property type="entry name" value="BLR1139 PROTEIN"/>
    <property type="match status" value="1"/>
</dbReference>
<reference evidence="2 3" key="1">
    <citation type="submission" date="2019-11" db="EMBL/GenBank/DDBJ databases">
        <title>Spirosoma endbachense sp. nov., isolated from a natural salt meadow.</title>
        <authorList>
            <person name="Rojas J."/>
            <person name="Ambika Manirajan B."/>
            <person name="Ratering S."/>
            <person name="Suarez C."/>
            <person name="Geissler-Plaum R."/>
            <person name="Schnell S."/>
        </authorList>
    </citation>
    <scope>NUCLEOTIDE SEQUENCE [LARGE SCALE GENOMIC DNA]</scope>
    <source>
        <strain evidence="2 3">I-24</strain>
    </source>
</reference>